<name>A0A7W7QGD9_9ACTN</name>
<accession>A0A7W7QGD9</accession>
<dbReference type="GO" id="GO:0022857">
    <property type="term" value="F:transmembrane transporter activity"/>
    <property type="evidence" value="ECO:0007669"/>
    <property type="project" value="InterPro"/>
</dbReference>
<dbReference type="PANTHER" id="PTHR30472">
    <property type="entry name" value="FERRIC ENTEROBACTIN TRANSPORT SYSTEM PERMEASE PROTEIN"/>
    <property type="match status" value="1"/>
</dbReference>
<evidence type="ECO:0000256" key="4">
    <source>
        <dbReference type="ARBA" id="ARBA00022475"/>
    </source>
</evidence>
<dbReference type="InterPro" id="IPR000522">
    <property type="entry name" value="ABC_transptr_permease_BtuC"/>
</dbReference>
<evidence type="ECO:0000256" key="5">
    <source>
        <dbReference type="ARBA" id="ARBA00022692"/>
    </source>
</evidence>
<keyword evidence="10" id="KW-1185">Reference proteome</keyword>
<feature type="transmembrane region" description="Helical" evidence="8">
    <location>
        <begin position="157"/>
        <end position="178"/>
    </location>
</feature>
<dbReference type="GO" id="GO:0033214">
    <property type="term" value="P:siderophore-iron import into cell"/>
    <property type="evidence" value="ECO:0007669"/>
    <property type="project" value="TreeGrafter"/>
</dbReference>
<feature type="transmembrane region" description="Helical" evidence="8">
    <location>
        <begin position="99"/>
        <end position="120"/>
    </location>
</feature>
<dbReference type="AlphaFoldDB" id="A0A7W7QGD9"/>
<feature type="transmembrane region" description="Helical" evidence="8">
    <location>
        <begin position="205"/>
        <end position="224"/>
    </location>
</feature>
<feature type="transmembrane region" description="Helical" evidence="8">
    <location>
        <begin position="286"/>
        <end position="309"/>
    </location>
</feature>
<dbReference type="CDD" id="cd06550">
    <property type="entry name" value="TM_ABC_iron-siderophores_like"/>
    <property type="match status" value="1"/>
</dbReference>
<evidence type="ECO:0000256" key="7">
    <source>
        <dbReference type="ARBA" id="ARBA00023136"/>
    </source>
</evidence>
<comment type="subcellular location">
    <subcellularLocation>
        <location evidence="1">Cell membrane</location>
        <topology evidence="1">Multi-pass membrane protein</topology>
    </subcellularLocation>
</comment>
<reference evidence="9 10" key="1">
    <citation type="submission" date="2020-08" db="EMBL/GenBank/DDBJ databases">
        <title>Genomic Encyclopedia of Type Strains, Phase III (KMG-III): the genomes of soil and plant-associated and newly described type strains.</title>
        <authorList>
            <person name="Whitman W."/>
        </authorList>
    </citation>
    <scope>NUCLEOTIDE SEQUENCE [LARGE SCALE GENOMIC DNA]</scope>
    <source>
        <strain evidence="9 10">CECT 8840</strain>
    </source>
</reference>
<dbReference type="Pfam" id="PF01032">
    <property type="entry name" value="FecCD"/>
    <property type="match status" value="1"/>
</dbReference>
<proteinExistence type="inferred from homology"/>
<dbReference type="GO" id="GO:0005886">
    <property type="term" value="C:plasma membrane"/>
    <property type="evidence" value="ECO:0007669"/>
    <property type="project" value="UniProtKB-SubCell"/>
</dbReference>
<comment type="caution">
    <text evidence="9">The sequence shown here is derived from an EMBL/GenBank/DDBJ whole genome shotgun (WGS) entry which is preliminary data.</text>
</comment>
<feature type="transmembrane region" description="Helical" evidence="8">
    <location>
        <begin position="70"/>
        <end position="87"/>
    </location>
</feature>
<evidence type="ECO:0000256" key="1">
    <source>
        <dbReference type="ARBA" id="ARBA00004651"/>
    </source>
</evidence>
<feature type="transmembrane region" description="Helical" evidence="8">
    <location>
        <begin position="126"/>
        <end position="145"/>
    </location>
</feature>
<keyword evidence="7 8" id="KW-0472">Membrane</keyword>
<evidence type="ECO:0000256" key="2">
    <source>
        <dbReference type="ARBA" id="ARBA00007935"/>
    </source>
</evidence>
<keyword evidence="4" id="KW-1003">Cell membrane</keyword>
<dbReference type="InterPro" id="IPR037294">
    <property type="entry name" value="ABC_BtuC-like"/>
</dbReference>
<evidence type="ECO:0000256" key="3">
    <source>
        <dbReference type="ARBA" id="ARBA00022448"/>
    </source>
</evidence>
<dbReference type="RefSeq" id="WP_312863483.1">
    <property type="nucleotide sequence ID" value="NZ_JACHJP010000001.1"/>
</dbReference>
<feature type="transmembrane region" description="Helical" evidence="8">
    <location>
        <begin position="236"/>
        <end position="255"/>
    </location>
</feature>
<feature type="transmembrane region" description="Helical" evidence="8">
    <location>
        <begin position="315"/>
        <end position="333"/>
    </location>
</feature>
<dbReference type="FunFam" id="1.10.3470.10:FF:000001">
    <property type="entry name" value="Vitamin B12 ABC transporter permease BtuC"/>
    <property type="match status" value="1"/>
</dbReference>
<dbReference type="EMBL" id="JACHJP010000001">
    <property type="protein sequence ID" value="MBB4913053.1"/>
    <property type="molecule type" value="Genomic_DNA"/>
</dbReference>
<dbReference type="Proteomes" id="UP000552644">
    <property type="component" value="Unassembled WGS sequence"/>
</dbReference>
<evidence type="ECO:0000256" key="8">
    <source>
        <dbReference type="SAM" id="Phobius"/>
    </source>
</evidence>
<dbReference type="Gene3D" id="1.10.3470.10">
    <property type="entry name" value="ABC transporter involved in vitamin B12 uptake, BtuC"/>
    <property type="match status" value="1"/>
</dbReference>
<sequence length="339" mass="34150">MTPTRGTAERPLARAVPYLTGGLLLLGAAVVCSVAIGSKALGVGETLQALTGAGVDESATIVREVRLPRTLLGLVTGAALGVAGALIQALTRNPLADPGILGVSAGAGFSVTLGVAFLGLTGVQAHLWLAFLGAAAVTVLVYLVGALGRSGTNPTRLVLVGVALSAVLAGIQSGLTLLNPRVLDGMRAWAAGSLAGSDPEATRHVIPFVLAGLALAVWVAPAFNAVAMGEDLSRSLGVNLTVVRVLTVAAVTLLTGGATALAGPIMFLGLMVAHIARYVAGPDHRWILPVSLLLGPLVLLSADVLARVVVWPGELPVGVVTAFLGAPLLIVLIRHRGPT</sequence>
<keyword evidence="3" id="KW-0813">Transport</keyword>
<dbReference type="PANTHER" id="PTHR30472:SF1">
    <property type="entry name" value="FE(3+) DICITRATE TRANSPORT SYSTEM PERMEASE PROTEIN FECC-RELATED"/>
    <property type="match status" value="1"/>
</dbReference>
<keyword evidence="5 8" id="KW-0812">Transmembrane</keyword>
<comment type="similarity">
    <text evidence="2">Belongs to the binding-protein-dependent transport system permease family. FecCD subfamily.</text>
</comment>
<evidence type="ECO:0000256" key="6">
    <source>
        <dbReference type="ARBA" id="ARBA00022989"/>
    </source>
</evidence>
<gene>
    <name evidence="9" type="ORF">FHS44_000125</name>
</gene>
<dbReference type="SUPFAM" id="SSF81345">
    <property type="entry name" value="ABC transporter involved in vitamin B12 uptake, BtuC"/>
    <property type="match status" value="1"/>
</dbReference>
<protein>
    <submittedName>
        <fullName evidence="9">Iron complex transport system permease protein</fullName>
    </submittedName>
</protein>
<keyword evidence="6 8" id="KW-1133">Transmembrane helix</keyword>
<evidence type="ECO:0000313" key="9">
    <source>
        <dbReference type="EMBL" id="MBB4913053.1"/>
    </source>
</evidence>
<evidence type="ECO:0000313" key="10">
    <source>
        <dbReference type="Proteomes" id="UP000552644"/>
    </source>
</evidence>
<feature type="transmembrane region" description="Helical" evidence="8">
    <location>
        <begin position="12"/>
        <end position="36"/>
    </location>
</feature>
<organism evidence="9 10">
    <name type="scientific">Streptosporangium saharense</name>
    <dbReference type="NCBI Taxonomy" id="1706840"/>
    <lineage>
        <taxon>Bacteria</taxon>
        <taxon>Bacillati</taxon>
        <taxon>Actinomycetota</taxon>
        <taxon>Actinomycetes</taxon>
        <taxon>Streptosporangiales</taxon>
        <taxon>Streptosporangiaceae</taxon>
        <taxon>Streptosporangium</taxon>
    </lineage>
</organism>